<proteinExistence type="predicted"/>
<dbReference type="SUPFAM" id="SSF54001">
    <property type="entry name" value="Cysteine proteinases"/>
    <property type="match status" value="1"/>
</dbReference>
<reference evidence="1 2" key="1">
    <citation type="journal article" date="2018" name="Genome Biol. Evol.">
        <title>Multiple Roots of Fruiting Body Formation in Amoebozoa.</title>
        <authorList>
            <person name="Hillmann F."/>
            <person name="Forbes G."/>
            <person name="Novohradska S."/>
            <person name="Ferling I."/>
            <person name="Riege K."/>
            <person name="Groth M."/>
            <person name="Westermann M."/>
            <person name="Marz M."/>
            <person name="Spaller T."/>
            <person name="Winckler T."/>
            <person name="Schaap P."/>
            <person name="Glockner G."/>
        </authorList>
    </citation>
    <scope>NUCLEOTIDE SEQUENCE [LARGE SCALE GENOMIC DNA]</scope>
    <source>
        <strain evidence="1 2">Jena</strain>
    </source>
</reference>
<protein>
    <recommendedName>
        <fullName evidence="3">Ubiquitin-like protease family profile domain-containing protein</fullName>
    </recommendedName>
</protein>
<dbReference type="Gene3D" id="3.40.395.10">
    <property type="entry name" value="Adenoviral Proteinase, Chain A"/>
    <property type="match status" value="1"/>
</dbReference>
<evidence type="ECO:0008006" key="3">
    <source>
        <dbReference type="Google" id="ProtNLM"/>
    </source>
</evidence>
<organism evidence="1 2">
    <name type="scientific">Planoprotostelium fungivorum</name>
    <dbReference type="NCBI Taxonomy" id="1890364"/>
    <lineage>
        <taxon>Eukaryota</taxon>
        <taxon>Amoebozoa</taxon>
        <taxon>Evosea</taxon>
        <taxon>Variosea</taxon>
        <taxon>Cavosteliida</taxon>
        <taxon>Cavosteliaceae</taxon>
        <taxon>Planoprotostelium</taxon>
    </lineage>
</organism>
<gene>
    <name evidence="1" type="ORF">PROFUN_09576</name>
</gene>
<dbReference type="Proteomes" id="UP000241769">
    <property type="component" value="Unassembled WGS sequence"/>
</dbReference>
<dbReference type="InParanoid" id="A0A2P6NGR3"/>
<dbReference type="EMBL" id="MDYQ01000088">
    <property type="protein sequence ID" value="PRP83148.1"/>
    <property type="molecule type" value="Genomic_DNA"/>
</dbReference>
<name>A0A2P6NGR3_9EUKA</name>
<dbReference type="AlphaFoldDB" id="A0A2P6NGR3"/>
<keyword evidence="2" id="KW-1185">Reference proteome</keyword>
<sequence>MGPSFELRETRGRSTIRIGRSLSCKPDSEVEGLISDFLSEIDKSRETRKWIEEWMVDQMVFSLTKDKLNYASLPCSSFCPMRHQRCYIAEGELEELRSWIDDNARVIFVPQWIRDHFVLLLRRAGNWTIFDSFGSKSTVRLEDIWDTLTTFYKSKIVKPRIISEKHRPRPAVQLQLDDYTCGVWLHAFLKKYVNVGDLFDLNHMVPLQPDIALVRQEYFDTLTHILTEKMD</sequence>
<evidence type="ECO:0000313" key="1">
    <source>
        <dbReference type="EMBL" id="PRP83148.1"/>
    </source>
</evidence>
<comment type="caution">
    <text evidence="1">The sequence shown here is derived from an EMBL/GenBank/DDBJ whole genome shotgun (WGS) entry which is preliminary data.</text>
</comment>
<accession>A0A2P6NGR3</accession>
<evidence type="ECO:0000313" key="2">
    <source>
        <dbReference type="Proteomes" id="UP000241769"/>
    </source>
</evidence>
<dbReference type="InterPro" id="IPR038765">
    <property type="entry name" value="Papain-like_cys_pep_sf"/>
</dbReference>